<proteinExistence type="predicted"/>
<evidence type="ECO:0000256" key="1">
    <source>
        <dbReference type="SAM" id="MobiDB-lite"/>
    </source>
</evidence>
<sequence>GGFYINSGTLQFRQASGSEDEFVKEKKKKSPKKMKERGDKIKKKKREDEKKGKKNKHPKPGFTALNGAKDKKKKKSTVDVKEMLARFEREKEAAKNKPMAATISMAPKPSSLSS</sequence>
<dbReference type="PANTHER" id="PTHR21669">
    <property type="entry name" value="CAPZ-INTERACTING PROTEIN AND RELATED PROTEINS"/>
    <property type="match status" value="1"/>
</dbReference>
<feature type="non-terminal residue" evidence="2">
    <location>
        <position position="1"/>
    </location>
</feature>
<feature type="region of interest" description="Disordered" evidence="1">
    <location>
        <begin position="90"/>
        <end position="114"/>
    </location>
</feature>
<reference evidence="2" key="1">
    <citation type="submission" date="2023-05" db="EMBL/GenBank/DDBJ databases">
        <authorList>
            <person name="Stuckert A."/>
        </authorList>
    </citation>
    <scope>NUCLEOTIDE SEQUENCE</scope>
</reference>
<feature type="non-terminal residue" evidence="2">
    <location>
        <position position="114"/>
    </location>
</feature>
<evidence type="ECO:0000313" key="2">
    <source>
        <dbReference type="EMBL" id="CAI9624130.1"/>
    </source>
</evidence>
<dbReference type="PANTHER" id="PTHR21669:SF12">
    <property type="entry name" value="UBINUCLEIN-1"/>
    <property type="match status" value="1"/>
</dbReference>
<comment type="caution">
    <text evidence="2">The sequence shown here is derived from an EMBL/GenBank/DDBJ whole genome shotgun (WGS) entry which is preliminary data.</text>
</comment>
<protein>
    <submittedName>
        <fullName evidence="2">Uncharacterized protein</fullName>
    </submittedName>
</protein>
<keyword evidence="3" id="KW-1185">Reference proteome</keyword>
<organism evidence="2 3">
    <name type="scientific">Staurois parvus</name>
    <dbReference type="NCBI Taxonomy" id="386267"/>
    <lineage>
        <taxon>Eukaryota</taxon>
        <taxon>Metazoa</taxon>
        <taxon>Chordata</taxon>
        <taxon>Craniata</taxon>
        <taxon>Vertebrata</taxon>
        <taxon>Euteleostomi</taxon>
        <taxon>Amphibia</taxon>
        <taxon>Batrachia</taxon>
        <taxon>Anura</taxon>
        <taxon>Neobatrachia</taxon>
        <taxon>Ranoidea</taxon>
        <taxon>Ranidae</taxon>
        <taxon>Staurois</taxon>
    </lineage>
</organism>
<evidence type="ECO:0000313" key="3">
    <source>
        <dbReference type="Proteomes" id="UP001162483"/>
    </source>
</evidence>
<feature type="compositionally biased region" description="Polar residues" evidence="1">
    <location>
        <begin position="1"/>
        <end position="17"/>
    </location>
</feature>
<name>A0ABN9HQS2_9NEOB</name>
<accession>A0ABN9HQS2</accession>
<dbReference type="Proteomes" id="UP001162483">
    <property type="component" value="Unassembled WGS sequence"/>
</dbReference>
<gene>
    <name evidence="2" type="ORF">SPARVUS_LOCUS16588179</name>
</gene>
<feature type="region of interest" description="Disordered" evidence="1">
    <location>
        <begin position="1"/>
        <end position="77"/>
    </location>
</feature>
<dbReference type="EMBL" id="CATNWA010021833">
    <property type="protein sequence ID" value="CAI9624130.1"/>
    <property type="molecule type" value="Genomic_DNA"/>
</dbReference>
<feature type="compositionally biased region" description="Basic residues" evidence="1">
    <location>
        <begin position="25"/>
        <end position="45"/>
    </location>
</feature>